<dbReference type="Pfam" id="PF01494">
    <property type="entry name" value="FAD_binding_3"/>
    <property type="match status" value="1"/>
</dbReference>
<comment type="cofactor">
    <cofactor evidence="1">
        <name>FAD</name>
        <dbReference type="ChEBI" id="CHEBI:57692"/>
    </cofactor>
</comment>
<proteinExistence type="inferred from homology"/>
<dbReference type="InterPro" id="IPR036188">
    <property type="entry name" value="FAD/NAD-bd_sf"/>
</dbReference>
<name>A0A9P4YMH7_9HYPO</name>
<keyword evidence="4" id="KW-0274">FAD</keyword>
<comment type="caution">
    <text evidence="8">The sequence shown here is derived from an EMBL/GenBank/DDBJ whole genome shotgun (WGS) entry which is preliminary data.</text>
</comment>
<keyword evidence="3" id="KW-0285">Flavoprotein</keyword>
<dbReference type="SUPFAM" id="SSF51905">
    <property type="entry name" value="FAD/NAD(P)-binding domain"/>
    <property type="match status" value="1"/>
</dbReference>
<dbReference type="Gene3D" id="3.50.50.60">
    <property type="entry name" value="FAD/NAD(P)-binding domain"/>
    <property type="match status" value="1"/>
</dbReference>
<protein>
    <submittedName>
        <fullName evidence="8">Salicylate hydroxylase</fullName>
    </submittedName>
</protein>
<evidence type="ECO:0000256" key="1">
    <source>
        <dbReference type="ARBA" id="ARBA00001974"/>
    </source>
</evidence>
<feature type="domain" description="FAD-binding" evidence="7">
    <location>
        <begin position="12"/>
        <end position="333"/>
    </location>
</feature>
<evidence type="ECO:0000256" key="4">
    <source>
        <dbReference type="ARBA" id="ARBA00022827"/>
    </source>
</evidence>
<dbReference type="RefSeq" id="XP_035317947.1">
    <property type="nucleotide sequence ID" value="XM_035466788.1"/>
</dbReference>
<gene>
    <name evidence="8" type="ORF">GMORB2_4814</name>
</gene>
<dbReference type="OrthoDB" id="417877at2759"/>
<dbReference type="AlphaFoldDB" id="A0A9P4YMH7"/>
<dbReference type="Proteomes" id="UP000749293">
    <property type="component" value="Unassembled WGS sequence"/>
</dbReference>
<dbReference type="EMBL" id="JAANYQ010000027">
    <property type="protein sequence ID" value="KAF4119295.1"/>
    <property type="molecule type" value="Genomic_DNA"/>
</dbReference>
<dbReference type="InterPro" id="IPR002938">
    <property type="entry name" value="FAD-bd"/>
</dbReference>
<evidence type="ECO:0000256" key="2">
    <source>
        <dbReference type="ARBA" id="ARBA00007992"/>
    </source>
</evidence>
<dbReference type="GO" id="GO:0044550">
    <property type="term" value="P:secondary metabolite biosynthetic process"/>
    <property type="evidence" value="ECO:0007669"/>
    <property type="project" value="TreeGrafter"/>
</dbReference>
<keyword evidence="5" id="KW-0560">Oxidoreductase</keyword>
<dbReference type="InterPro" id="IPR051104">
    <property type="entry name" value="FAD_monoxygenase"/>
</dbReference>
<accession>A0A9P4YMH7</accession>
<keyword evidence="6" id="KW-0503">Monooxygenase</keyword>
<evidence type="ECO:0000256" key="3">
    <source>
        <dbReference type="ARBA" id="ARBA00022630"/>
    </source>
</evidence>
<dbReference type="PANTHER" id="PTHR46720:SF3">
    <property type="entry name" value="FAD-BINDING DOMAIN-CONTAINING PROTEIN-RELATED"/>
    <property type="match status" value="1"/>
</dbReference>
<reference evidence="8" key="1">
    <citation type="submission" date="2020-03" db="EMBL/GenBank/DDBJ databases">
        <title>Site-based positive gene gene selection in Geosmithia morbida across the United States reveals a broad range of putative effectors and factors for local host and environmental adapation.</title>
        <authorList>
            <person name="Onufrak A."/>
            <person name="Murdoch R.W."/>
            <person name="Gazis R."/>
            <person name="Huff M."/>
            <person name="Staton M."/>
            <person name="Klingeman W."/>
            <person name="Hadziabdic D."/>
        </authorList>
    </citation>
    <scope>NUCLEOTIDE SEQUENCE</scope>
    <source>
        <strain evidence="8">1262</strain>
    </source>
</reference>
<organism evidence="8 9">
    <name type="scientific">Geosmithia morbida</name>
    <dbReference type="NCBI Taxonomy" id="1094350"/>
    <lineage>
        <taxon>Eukaryota</taxon>
        <taxon>Fungi</taxon>
        <taxon>Dikarya</taxon>
        <taxon>Ascomycota</taxon>
        <taxon>Pezizomycotina</taxon>
        <taxon>Sordariomycetes</taxon>
        <taxon>Hypocreomycetidae</taxon>
        <taxon>Hypocreales</taxon>
        <taxon>Bionectriaceae</taxon>
        <taxon>Geosmithia</taxon>
    </lineage>
</organism>
<sequence>MTTPKRVGEGIRVAIIGGGPAGLSAAIELGRLDFVDWRLYEQKPTISEIGTGLSLQQNTWHLLEKLGASKHLKADDFFRPGDGNGHQCRDGISGVIVKQLRLPSKVPPHRAPCRVHRGRLQRALLKEADASRIRTGKKLKTIDHTAEGKVQLTFQDGFSDTVDLLIGADGIRSVVQQFAFPGYSAKYTGSTGYRTTVRVSEAERINGMTKSTVFWFGDNGGWLYTTPLDGTDWEVTARVREPDDGDRSSWGREVPVDDMKVKFTSYCEPVRQLLDLVTRVKRYDHFGGRRLPSVVQQGSVALIGDASHPLSGAFGAGAAFALEDSHVLAGALKWAASSSDSPAGHRSLADALRLYDDVRSPHYVNLYKTLDNMGETVTKVLQSATSHEEQIVGRVNAFSDDANDWMYYYDVSLSVPARWLSSLGPPSGSFLSLSLSLSKRGL</sequence>
<evidence type="ECO:0000259" key="7">
    <source>
        <dbReference type="Pfam" id="PF01494"/>
    </source>
</evidence>
<dbReference type="GO" id="GO:0004497">
    <property type="term" value="F:monooxygenase activity"/>
    <property type="evidence" value="ECO:0007669"/>
    <property type="project" value="UniProtKB-KW"/>
</dbReference>
<keyword evidence="9" id="KW-1185">Reference proteome</keyword>
<evidence type="ECO:0000313" key="8">
    <source>
        <dbReference type="EMBL" id="KAF4119295.1"/>
    </source>
</evidence>
<comment type="similarity">
    <text evidence="2">Belongs to the paxM FAD-dependent monooxygenase family.</text>
</comment>
<evidence type="ECO:0000313" key="9">
    <source>
        <dbReference type="Proteomes" id="UP000749293"/>
    </source>
</evidence>
<dbReference type="PRINTS" id="PR00420">
    <property type="entry name" value="RNGMNOXGNASE"/>
</dbReference>
<evidence type="ECO:0000256" key="5">
    <source>
        <dbReference type="ARBA" id="ARBA00023002"/>
    </source>
</evidence>
<dbReference type="GeneID" id="55971042"/>
<evidence type="ECO:0000256" key="6">
    <source>
        <dbReference type="ARBA" id="ARBA00023033"/>
    </source>
</evidence>
<dbReference type="PANTHER" id="PTHR46720">
    <property type="entry name" value="HYDROXYLASE, PUTATIVE (AFU_ORTHOLOGUE AFUA_3G01460)-RELATED"/>
    <property type="match status" value="1"/>
</dbReference>
<dbReference type="GO" id="GO:0071949">
    <property type="term" value="F:FAD binding"/>
    <property type="evidence" value="ECO:0007669"/>
    <property type="project" value="InterPro"/>
</dbReference>